<accession>A0ABN7T1J9</accession>
<evidence type="ECO:0000313" key="1">
    <source>
        <dbReference type="EMBL" id="CAG5111351.1"/>
    </source>
</evidence>
<proteinExistence type="predicted"/>
<keyword evidence="2" id="KW-1185">Reference proteome</keyword>
<dbReference type="SUPFAM" id="SSF50370">
    <property type="entry name" value="Ricin B-like lectins"/>
    <property type="match status" value="1"/>
</dbReference>
<evidence type="ECO:0000313" key="2">
    <source>
        <dbReference type="Proteomes" id="UP001158576"/>
    </source>
</evidence>
<sequence>MTVRIDFDQTGVRFKNVVITSRASKLVLTSKFDLQANRLTVVQDRQRPRDQSQLWNIFYDDEKRSIRIMSVANPGLGLDNHDGKMILIPYEHCLGQRWIYVGGFLYNQTKVLAAPGNSNRPGIQLEAIDPNGQHDHRWDFVQCD</sequence>
<name>A0ABN7T1J9_OIKDI</name>
<dbReference type="InterPro" id="IPR035992">
    <property type="entry name" value="Ricin_B-like_lectins"/>
</dbReference>
<dbReference type="EMBL" id="OU015567">
    <property type="protein sequence ID" value="CAG5111351.1"/>
    <property type="molecule type" value="Genomic_DNA"/>
</dbReference>
<dbReference type="Proteomes" id="UP001158576">
    <property type="component" value="Chromosome 2"/>
</dbReference>
<reference evidence="1 2" key="1">
    <citation type="submission" date="2021-04" db="EMBL/GenBank/DDBJ databases">
        <authorList>
            <person name="Bliznina A."/>
        </authorList>
    </citation>
    <scope>NUCLEOTIDE SEQUENCE [LARGE SCALE GENOMIC DNA]</scope>
</reference>
<gene>
    <name evidence="1" type="ORF">OKIOD_LOCUS14432</name>
</gene>
<organism evidence="1 2">
    <name type="scientific">Oikopleura dioica</name>
    <name type="common">Tunicate</name>
    <dbReference type="NCBI Taxonomy" id="34765"/>
    <lineage>
        <taxon>Eukaryota</taxon>
        <taxon>Metazoa</taxon>
        <taxon>Chordata</taxon>
        <taxon>Tunicata</taxon>
        <taxon>Appendicularia</taxon>
        <taxon>Copelata</taxon>
        <taxon>Oikopleuridae</taxon>
        <taxon>Oikopleura</taxon>
    </lineage>
</organism>
<protein>
    <submittedName>
        <fullName evidence="1">Oidioi.mRNA.OKI2018_I69.chr2.g5667.t1.cds</fullName>
    </submittedName>
</protein>
<dbReference type="Gene3D" id="2.80.10.50">
    <property type="match status" value="1"/>
</dbReference>